<feature type="domain" description="Type II methyltransferase M.TaqI-like" evidence="6">
    <location>
        <begin position="97"/>
        <end position="274"/>
    </location>
</feature>
<evidence type="ECO:0000256" key="1">
    <source>
        <dbReference type="ARBA" id="ARBA00011900"/>
    </source>
</evidence>
<comment type="caution">
    <text evidence="7">The sequence shown here is derived from an EMBL/GenBank/DDBJ whole genome shotgun (WGS) entry which is preliminary data.</text>
</comment>
<dbReference type="InterPro" id="IPR029063">
    <property type="entry name" value="SAM-dependent_MTases_sf"/>
</dbReference>
<evidence type="ECO:0000256" key="5">
    <source>
        <dbReference type="ARBA" id="ARBA00047942"/>
    </source>
</evidence>
<evidence type="ECO:0000313" key="8">
    <source>
        <dbReference type="Proteomes" id="UP000824145"/>
    </source>
</evidence>
<dbReference type="Proteomes" id="UP000824145">
    <property type="component" value="Unassembled WGS sequence"/>
</dbReference>
<dbReference type="EC" id="2.1.1.72" evidence="1"/>
<keyword evidence="2 7" id="KW-0489">Methyltransferase</keyword>
<protein>
    <recommendedName>
        <fullName evidence="1">site-specific DNA-methyltransferase (adenine-specific)</fullName>
        <ecNumber evidence="1">2.1.1.72</ecNumber>
    </recommendedName>
</protein>
<evidence type="ECO:0000256" key="3">
    <source>
        <dbReference type="ARBA" id="ARBA00022679"/>
    </source>
</evidence>
<accession>A0A9D1MM79</accession>
<name>A0A9D1MM79_9FIRM</name>
<evidence type="ECO:0000259" key="6">
    <source>
        <dbReference type="Pfam" id="PF07669"/>
    </source>
</evidence>
<comment type="catalytic activity">
    <reaction evidence="5">
        <text>a 2'-deoxyadenosine in DNA + S-adenosyl-L-methionine = an N(6)-methyl-2'-deoxyadenosine in DNA + S-adenosyl-L-homocysteine + H(+)</text>
        <dbReference type="Rhea" id="RHEA:15197"/>
        <dbReference type="Rhea" id="RHEA-COMP:12418"/>
        <dbReference type="Rhea" id="RHEA-COMP:12419"/>
        <dbReference type="ChEBI" id="CHEBI:15378"/>
        <dbReference type="ChEBI" id="CHEBI:57856"/>
        <dbReference type="ChEBI" id="CHEBI:59789"/>
        <dbReference type="ChEBI" id="CHEBI:90615"/>
        <dbReference type="ChEBI" id="CHEBI:90616"/>
        <dbReference type="EC" id="2.1.1.72"/>
    </reaction>
</comment>
<dbReference type="Pfam" id="PF07669">
    <property type="entry name" value="Eco57I"/>
    <property type="match status" value="1"/>
</dbReference>
<dbReference type="InterPro" id="IPR011639">
    <property type="entry name" value="MethylTrfase_TaqI-like_dom"/>
</dbReference>
<keyword evidence="4" id="KW-0949">S-adenosyl-L-methionine</keyword>
<evidence type="ECO:0000313" key="7">
    <source>
        <dbReference type="EMBL" id="HIU62730.1"/>
    </source>
</evidence>
<dbReference type="InterPro" id="IPR002052">
    <property type="entry name" value="DNA_methylase_N6_adenine_CS"/>
</dbReference>
<reference evidence="7" key="1">
    <citation type="submission" date="2020-10" db="EMBL/GenBank/DDBJ databases">
        <authorList>
            <person name="Gilroy R."/>
        </authorList>
    </citation>
    <scope>NUCLEOTIDE SEQUENCE</scope>
    <source>
        <strain evidence="7">9366</strain>
    </source>
</reference>
<organism evidence="7 8">
    <name type="scientific">Candidatus Caccalectryoclostridium excrementigallinarum</name>
    <dbReference type="NCBI Taxonomy" id="2840710"/>
    <lineage>
        <taxon>Bacteria</taxon>
        <taxon>Bacillati</taxon>
        <taxon>Bacillota</taxon>
        <taxon>Clostridia</taxon>
        <taxon>Christensenellales</taxon>
        <taxon>Christensenellaceae</taxon>
        <taxon>Christensenellaceae incertae sedis</taxon>
        <taxon>Candidatus Caccalectryoclostridium</taxon>
    </lineage>
</organism>
<dbReference type="Gene3D" id="3.40.50.150">
    <property type="entry name" value="Vaccinia Virus protein VP39"/>
    <property type="match status" value="1"/>
</dbReference>
<evidence type="ECO:0000256" key="2">
    <source>
        <dbReference type="ARBA" id="ARBA00022603"/>
    </source>
</evidence>
<dbReference type="GO" id="GO:0009007">
    <property type="term" value="F:site-specific DNA-methyltransferase (adenine-specific) activity"/>
    <property type="evidence" value="ECO:0007669"/>
    <property type="project" value="UniProtKB-EC"/>
</dbReference>
<dbReference type="PANTHER" id="PTHR33841:SF1">
    <property type="entry name" value="DNA METHYLTRANSFERASE A"/>
    <property type="match status" value="1"/>
</dbReference>
<gene>
    <name evidence="7" type="ORF">IAB07_03040</name>
</gene>
<keyword evidence="3" id="KW-0808">Transferase</keyword>
<dbReference type="PANTHER" id="PTHR33841">
    <property type="entry name" value="DNA METHYLTRANSFERASE YEEA-RELATED"/>
    <property type="match status" value="1"/>
</dbReference>
<evidence type="ECO:0000256" key="4">
    <source>
        <dbReference type="ARBA" id="ARBA00022691"/>
    </source>
</evidence>
<dbReference type="GO" id="GO:0003676">
    <property type="term" value="F:nucleic acid binding"/>
    <property type="evidence" value="ECO:0007669"/>
    <property type="project" value="InterPro"/>
</dbReference>
<dbReference type="PRINTS" id="PR00507">
    <property type="entry name" value="N12N6MTFRASE"/>
</dbReference>
<dbReference type="EMBL" id="DVNJ01000015">
    <property type="protein sequence ID" value="HIU62730.1"/>
    <property type="molecule type" value="Genomic_DNA"/>
</dbReference>
<proteinExistence type="predicted"/>
<dbReference type="GO" id="GO:0032259">
    <property type="term" value="P:methylation"/>
    <property type="evidence" value="ECO:0007669"/>
    <property type="project" value="UniProtKB-KW"/>
</dbReference>
<reference evidence="7" key="2">
    <citation type="journal article" date="2021" name="PeerJ">
        <title>Extensive microbial diversity within the chicken gut microbiome revealed by metagenomics and culture.</title>
        <authorList>
            <person name="Gilroy R."/>
            <person name="Ravi A."/>
            <person name="Getino M."/>
            <person name="Pursley I."/>
            <person name="Horton D.L."/>
            <person name="Alikhan N.F."/>
            <person name="Baker D."/>
            <person name="Gharbi K."/>
            <person name="Hall N."/>
            <person name="Watson M."/>
            <person name="Adriaenssens E.M."/>
            <person name="Foster-Nyarko E."/>
            <person name="Jarju S."/>
            <person name="Secka A."/>
            <person name="Antonio M."/>
            <person name="Oren A."/>
            <person name="Chaudhuri R.R."/>
            <person name="La Ragione R."/>
            <person name="Hildebrand F."/>
            <person name="Pallen M.J."/>
        </authorList>
    </citation>
    <scope>NUCLEOTIDE SEQUENCE</scope>
    <source>
        <strain evidence="7">9366</strain>
    </source>
</reference>
<dbReference type="AlphaFoldDB" id="A0A9D1MM79"/>
<dbReference type="GO" id="GO:0006304">
    <property type="term" value="P:DNA modification"/>
    <property type="evidence" value="ECO:0007669"/>
    <property type="project" value="InterPro"/>
</dbReference>
<dbReference type="InterPro" id="IPR050953">
    <property type="entry name" value="N4_N6_ade-DNA_methylase"/>
</dbReference>
<dbReference type="SUPFAM" id="SSF53335">
    <property type="entry name" value="S-adenosyl-L-methionine-dependent methyltransferases"/>
    <property type="match status" value="1"/>
</dbReference>
<sequence length="516" mass="59106">MAETFFDKIYKSKTMHTPDVLSCLANLSNDEVFTPPDVVNKMLDLLPQELFKDPNTTFLDPACKTGVFLREIAKRLLVGLKDKTPDLQQRIDHIFHKQLFGIAITELTSLLSRRSLYCSKYPNGEYSVSRFDSPEGNIRYRRIKHTWVNEKCKFCGASKEQWDRGEGKETHAYEFIHTFEPEKIFNMKFDVIISNPPYQLDTVVGDTTNVSKQAKPIYNLFVQQAKKLNPRYLSMIIPSRWFAGGLGLDSFRQEMMEDKHITNLIDFTNAKDCFPQNSVSGGVCYFLWEREQTGLCSFTNISGNKVTTENRSLSEFPVVVRYNAAVDIIRKVRATTNEYLKEIVSPISPFAIPTKVTGAAQKNNVNILTLYTSKGIGYCPTTEVKSNSQYIPMYKIMVSQIGAEHAGEPGKDGKFRVLTSSMRVLLPNEVCTNSYVLIGKFDNKQIADNLLEYLRLKFVRFLVLQAVSSIHISKTSFTFVPMQDFSKPWTDEELYKKYDLTQEEIDFIESMIKPME</sequence>
<dbReference type="PROSITE" id="PS00092">
    <property type="entry name" value="N6_MTASE"/>
    <property type="match status" value="1"/>
</dbReference>